<dbReference type="Pfam" id="PF03723">
    <property type="entry name" value="Hemocyanin_C"/>
    <property type="match status" value="1"/>
</dbReference>
<comment type="similarity">
    <text evidence="1">Belongs to the tyrosinase family. Hemocyanin subfamily.</text>
</comment>
<dbReference type="InterPro" id="IPR005204">
    <property type="entry name" value="Hemocyanin_N"/>
</dbReference>
<dbReference type="InterPro" id="IPR008922">
    <property type="entry name" value="Di-copper_centre_dom_sf"/>
</dbReference>
<dbReference type="GO" id="GO:0016491">
    <property type="term" value="F:oxidoreductase activity"/>
    <property type="evidence" value="ECO:0007669"/>
    <property type="project" value="InterPro"/>
</dbReference>
<feature type="non-terminal residue" evidence="4">
    <location>
        <position position="674"/>
    </location>
</feature>
<dbReference type="PANTHER" id="PTHR11511:SF5">
    <property type="entry name" value="FAT-BODY PROTEIN 1-RELATED"/>
    <property type="match status" value="1"/>
</dbReference>
<dbReference type="InterPro" id="IPR005203">
    <property type="entry name" value="Hemocyanin_C"/>
</dbReference>
<dbReference type="SUPFAM" id="SSF48050">
    <property type="entry name" value="Hemocyanin, N-terminal domain"/>
    <property type="match status" value="1"/>
</dbReference>
<feature type="domain" description="Tyrosinase copper-binding" evidence="3">
    <location>
        <begin position="394"/>
        <end position="405"/>
    </location>
</feature>
<dbReference type="InterPro" id="IPR037020">
    <property type="entry name" value="Hemocyanin_C_sf"/>
</dbReference>
<dbReference type="PROSITE" id="PS00210">
    <property type="entry name" value="HEMOCYANIN_2"/>
    <property type="match status" value="1"/>
</dbReference>
<dbReference type="Gene3D" id="1.20.1370.10">
    <property type="entry name" value="Hemocyanin, N-terminal domain"/>
    <property type="match status" value="1"/>
</dbReference>
<dbReference type="Pfam" id="PF03722">
    <property type="entry name" value="Hemocyanin_N"/>
    <property type="match status" value="1"/>
</dbReference>
<proteinExistence type="evidence at transcript level"/>
<dbReference type="SUPFAM" id="SSF48056">
    <property type="entry name" value="Di-copper centre-containing domain"/>
    <property type="match status" value="1"/>
</dbReference>
<dbReference type="InterPro" id="IPR036697">
    <property type="entry name" value="Hemocyanin_N_sf"/>
</dbReference>
<evidence type="ECO:0000256" key="2">
    <source>
        <dbReference type="SAM" id="SignalP"/>
    </source>
</evidence>
<feature type="non-terminal residue" evidence="4">
    <location>
        <position position="1"/>
    </location>
</feature>
<feature type="chain" id="PRO_5001586234" evidence="2">
    <location>
        <begin position="17"/>
        <end position="674"/>
    </location>
</feature>
<reference evidence="4" key="1">
    <citation type="submission" date="2014-02" db="EMBL/GenBank/DDBJ databases">
        <authorList>
            <person name="Marxen J."/>
        </authorList>
    </citation>
    <scope>NUCLEOTIDE SEQUENCE</scope>
    <source>
        <tissue evidence="4">Whole organism</tissue>
    </source>
</reference>
<dbReference type="Gene3D" id="1.10.1280.10">
    <property type="entry name" value="Di-copper center containing domain from catechol oxidase"/>
    <property type="match status" value="1"/>
</dbReference>
<dbReference type="AlphaFoldDB" id="A0A060RCQ0"/>
<reference evidence="4" key="2">
    <citation type="submission" date="2014-06" db="EMBL/GenBank/DDBJ databases">
        <title>Occurrence of hemocyanin in ostracod crustaceans.</title>
        <authorList>
            <person name="Marxen J.C."/>
            <person name="Pick C."/>
            <person name="Oakley T."/>
            <person name="Burmester T."/>
        </authorList>
    </citation>
    <scope>NUCLEOTIDE SEQUENCE</scope>
    <source>
        <tissue evidence="4">Whole organism</tissue>
    </source>
</reference>
<dbReference type="InterPro" id="IPR014756">
    <property type="entry name" value="Ig_E-set"/>
</dbReference>
<dbReference type="InterPro" id="IPR013788">
    <property type="entry name" value="Hemocyanin/hexamerin"/>
</dbReference>
<dbReference type="SUPFAM" id="SSF81296">
    <property type="entry name" value="E set domains"/>
    <property type="match status" value="1"/>
</dbReference>
<dbReference type="EMBL" id="HG938289">
    <property type="protein sequence ID" value="CDN40917.1"/>
    <property type="molecule type" value="mRNA"/>
</dbReference>
<evidence type="ECO:0000313" key="4">
    <source>
        <dbReference type="EMBL" id="CDN40917.1"/>
    </source>
</evidence>
<dbReference type="PRINTS" id="PR00187">
    <property type="entry name" value="HAEMOCYANIN"/>
</dbReference>
<protein>
    <submittedName>
        <fullName evidence="4">Hc subunit 2</fullName>
    </submittedName>
</protein>
<sequence>MKVLLYLCILVGVALADHHEGGVHKDVAKWQKMVLSLLTRIHEPSTVPEIVSKGSSYKPQDHKNDYKNPETVKHLMTEYESGKLRERNVHFSLFDATQRQQMVTLFECLMGAKTMDTWIDLACWARDRLNEGQFAYAVIVSILNRPDAKAIKLPAPYEINPHYFVDTQVIREAYRAQMANKPTTVEFTTPSGNSLEQSVSYFCADIGLGSHHFYWHADFPFWWKPEYDIKKDRKGELFFYMHHQLYARFDAERISNWLSPVEPLGWNQRLKEGFAPHMSYFSEGEFPSRPDNVKFNSLPEVSLSDMNRYETRIRDAIDLLAFQGTDNSFHSLNKTEGIDILGNIIESNLDSPNSEFYGSIHNFAHMLLARIGDPTGKHGMSPGVMEQFETSTRDPSFFRLHKYIDDMFYDYKKNQGEYTEKELLFLGVEIKGIEVKSTGPHTAKDSFNELATFMEDFEINLDNAVDHPEGAKEVDIKAKLRRINHDPFEYNIIVKSERKHKAVIRIFLTAKYTCRDGKYCPYDKRWNMIELDKFAYELYPGTTNIKRKSIDSSVSIPDYQSFKDLQTEIDDVLAGHTTHEPNANHRHCGLPNRLLIPKGNRKGLQFELWVAISDFEQDRVHHTEKLDYDFGGSASYCGYQNAEYPDARPMGYPFDRPHETDVPNISKTTVEIKH</sequence>
<dbReference type="Pfam" id="PF00372">
    <property type="entry name" value="Hemocyanin_M"/>
    <property type="match status" value="1"/>
</dbReference>
<evidence type="ECO:0000259" key="3">
    <source>
        <dbReference type="PROSITE" id="PS00498"/>
    </source>
</evidence>
<dbReference type="InterPro" id="IPR002227">
    <property type="entry name" value="Tyrosinase_Cu-bd"/>
</dbReference>
<accession>A0A060RCQ0</accession>
<evidence type="ECO:0000256" key="1">
    <source>
        <dbReference type="ARBA" id="ARBA00009470"/>
    </source>
</evidence>
<keyword evidence="2" id="KW-0732">Signal</keyword>
<feature type="signal peptide" evidence="2">
    <location>
        <begin position="1"/>
        <end position="16"/>
    </location>
</feature>
<dbReference type="InterPro" id="IPR000896">
    <property type="entry name" value="Hemocyanin/hexamerin_mid_dom"/>
</dbReference>
<dbReference type="Gene3D" id="2.60.40.1520">
    <property type="entry name" value="Hemocyanin, C-terminal domain"/>
    <property type="match status" value="1"/>
</dbReference>
<dbReference type="PROSITE" id="PS00498">
    <property type="entry name" value="TYROSINASE_2"/>
    <property type="match status" value="1"/>
</dbReference>
<dbReference type="PANTHER" id="PTHR11511">
    <property type="entry name" value="LARVAL STORAGE PROTEIN/PHENOLOXIDASE"/>
    <property type="match status" value="1"/>
</dbReference>
<organism evidence="4">
    <name type="scientific">Cytherelloidea californica</name>
    <dbReference type="NCBI Taxonomy" id="1470158"/>
    <lineage>
        <taxon>Eukaryota</taxon>
        <taxon>Metazoa</taxon>
        <taxon>Ecdysozoa</taxon>
        <taxon>Arthropoda</taxon>
        <taxon>Crustacea</taxon>
        <taxon>Oligostraca</taxon>
        <taxon>Ostracoda</taxon>
        <taxon>Podocopa</taxon>
        <taxon>Platycopida</taxon>
        <taxon>Cytherellidae</taxon>
        <taxon>Cytherelloidea</taxon>
    </lineage>
</organism>
<name>A0A060RCQ0_9CRUS</name>